<name>A0A8J7NIC2_ATRSP</name>
<dbReference type="GO" id="GO:0006869">
    <property type="term" value="P:lipid transport"/>
    <property type="evidence" value="ECO:0007669"/>
    <property type="project" value="UniProtKB-KW"/>
</dbReference>
<evidence type="ECO:0000256" key="7">
    <source>
        <dbReference type="SAM" id="SignalP"/>
    </source>
</evidence>
<evidence type="ECO:0000256" key="5">
    <source>
        <dbReference type="ARBA" id="ARBA00022729"/>
    </source>
</evidence>
<dbReference type="AlphaFoldDB" id="A0A8J7NIC2"/>
<keyword evidence="4" id="KW-0964">Secreted</keyword>
<feature type="signal peptide" evidence="7">
    <location>
        <begin position="1"/>
        <end position="20"/>
    </location>
</feature>
<dbReference type="GO" id="GO:0006641">
    <property type="term" value="P:triglyceride metabolic process"/>
    <property type="evidence" value="ECO:0007669"/>
    <property type="project" value="TreeGrafter"/>
</dbReference>
<feature type="non-terminal residue" evidence="8">
    <location>
        <position position="1"/>
    </location>
</feature>
<reference evidence="8" key="1">
    <citation type="journal article" date="2021" name="Cell">
        <title>Tracing the genetic footprints of vertebrate landing in non-teleost ray-finned fishes.</title>
        <authorList>
            <person name="Bi X."/>
            <person name="Wang K."/>
            <person name="Yang L."/>
            <person name="Pan H."/>
            <person name="Jiang H."/>
            <person name="Wei Q."/>
            <person name="Fang M."/>
            <person name="Yu H."/>
            <person name="Zhu C."/>
            <person name="Cai Y."/>
            <person name="He Y."/>
            <person name="Gan X."/>
            <person name="Zeng H."/>
            <person name="Yu D."/>
            <person name="Zhu Y."/>
            <person name="Jiang H."/>
            <person name="Qiu Q."/>
            <person name="Yang H."/>
            <person name="Zhang Y.E."/>
            <person name="Wang W."/>
            <person name="Zhu M."/>
            <person name="He S."/>
            <person name="Zhang G."/>
        </authorList>
    </citation>
    <scope>NUCLEOTIDE SEQUENCE</scope>
    <source>
        <strain evidence="8">Allg_001</strain>
    </source>
</reference>
<dbReference type="Proteomes" id="UP000736164">
    <property type="component" value="Unassembled WGS sequence"/>
</dbReference>
<feature type="non-terminal residue" evidence="8">
    <location>
        <position position="86"/>
    </location>
</feature>
<dbReference type="PANTHER" id="PTHR16565:SF2">
    <property type="entry name" value="APOLIPOPROTEIN C-I"/>
    <property type="match status" value="1"/>
</dbReference>
<accession>A0A8J7NIC2</accession>
<dbReference type="InterPro" id="IPR043081">
    <property type="entry name" value="ApoC-1_sf"/>
</dbReference>
<comment type="similarity">
    <text evidence="2">Belongs to the apolipoprotein C1 family.</text>
</comment>
<dbReference type="EMBL" id="JAAWVO010012884">
    <property type="protein sequence ID" value="MBN3313757.1"/>
    <property type="molecule type" value="Genomic_DNA"/>
</dbReference>
<keyword evidence="6" id="KW-0445">Lipid transport</keyword>
<evidence type="ECO:0000313" key="9">
    <source>
        <dbReference type="Proteomes" id="UP000736164"/>
    </source>
</evidence>
<dbReference type="GO" id="GO:0004859">
    <property type="term" value="F:phospholipase inhibitor activity"/>
    <property type="evidence" value="ECO:0007669"/>
    <property type="project" value="TreeGrafter"/>
</dbReference>
<keyword evidence="9" id="KW-1185">Reference proteome</keyword>
<dbReference type="GO" id="GO:0050995">
    <property type="term" value="P:negative regulation of lipid catabolic process"/>
    <property type="evidence" value="ECO:0007669"/>
    <property type="project" value="TreeGrafter"/>
</dbReference>
<dbReference type="PANTHER" id="PTHR16565">
    <property type="entry name" value="APOLIPOPROTEIN C-I"/>
    <property type="match status" value="1"/>
</dbReference>
<dbReference type="GO" id="GO:0034364">
    <property type="term" value="C:high-density lipoprotein particle"/>
    <property type="evidence" value="ECO:0007669"/>
    <property type="project" value="TreeGrafter"/>
</dbReference>
<dbReference type="Pfam" id="PF04691">
    <property type="entry name" value="ApoC-I"/>
    <property type="match status" value="1"/>
</dbReference>
<comment type="subcellular location">
    <subcellularLocation>
        <location evidence="1">Secreted</location>
    </subcellularLocation>
</comment>
<dbReference type="GO" id="GO:0010916">
    <property type="term" value="P:negative regulation of very-low-density lipoprotein particle clearance"/>
    <property type="evidence" value="ECO:0007669"/>
    <property type="project" value="TreeGrafter"/>
</dbReference>
<evidence type="ECO:0000256" key="4">
    <source>
        <dbReference type="ARBA" id="ARBA00022525"/>
    </source>
</evidence>
<proteinExistence type="inferred from homology"/>
<evidence type="ECO:0000256" key="2">
    <source>
        <dbReference type="ARBA" id="ARBA00009204"/>
    </source>
</evidence>
<keyword evidence="5 7" id="KW-0732">Signal</keyword>
<feature type="chain" id="PRO_5035265952" evidence="7">
    <location>
        <begin position="21"/>
        <end position="86"/>
    </location>
</feature>
<gene>
    <name evidence="8" type="primary">Apoc1</name>
    <name evidence="8" type="ORF">GTO95_0015291</name>
</gene>
<evidence type="ECO:0000313" key="8">
    <source>
        <dbReference type="EMBL" id="MBN3313757.1"/>
    </source>
</evidence>
<evidence type="ECO:0000256" key="1">
    <source>
        <dbReference type="ARBA" id="ARBA00004613"/>
    </source>
</evidence>
<comment type="caution">
    <text evidence="8">The sequence shown here is derived from an EMBL/GenBank/DDBJ whole genome shotgun (WGS) entry which is preliminary data.</text>
</comment>
<keyword evidence="3" id="KW-0813">Transport</keyword>
<dbReference type="GO" id="GO:0034447">
    <property type="term" value="P:very-low-density lipoprotein particle clearance"/>
    <property type="evidence" value="ECO:0007669"/>
    <property type="project" value="TreeGrafter"/>
</dbReference>
<evidence type="ECO:0000256" key="3">
    <source>
        <dbReference type="ARBA" id="ARBA00022448"/>
    </source>
</evidence>
<dbReference type="GO" id="GO:0042157">
    <property type="term" value="P:lipoprotein metabolic process"/>
    <property type="evidence" value="ECO:0007669"/>
    <property type="project" value="InterPro"/>
</dbReference>
<dbReference type="Gene3D" id="4.10.260.30">
    <property type="entry name" value="Apolipoprotein C-I"/>
    <property type="match status" value="1"/>
</dbReference>
<dbReference type="GO" id="GO:0034361">
    <property type="term" value="C:very-low-density lipoprotein particle"/>
    <property type="evidence" value="ECO:0007669"/>
    <property type="project" value="TreeGrafter"/>
</dbReference>
<evidence type="ECO:0000256" key="6">
    <source>
        <dbReference type="ARBA" id="ARBA00023055"/>
    </source>
</evidence>
<dbReference type="GO" id="GO:0032375">
    <property type="term" value="P:negative regulation of cholesterol transport"/>
    <property type="evidence" value="ECO:0007669"/>
    <property type="project" value="TreeGrafter"/>
</dbReference>
<organism evidence="8 9">
    <name type="scientific">Atractosteus spatula</name>
    <name type="common">Alligator gar</name>
    <name type="synonym">Lepisosteus spatula</name>
    <dbReference type="NCBI Taxonomy" id="7917"/>
    <lineage>
        <taxon>Eukaryota</taxon>
        <taxon>Metazoa</taxon>
        <taxon>Chordata</taxon>
        <taxon>Craniata</taxon>
        <taxon>Vertebrata</taxon>
        <taxon>Euteleostomi</taxon>
        <taxon>Actinopterygii</taxon>
        <taxon>Neopterygii</taxon>
        <taxon>Holostei</taxon>
        <taxon>Semionotiformes</taxon>
        <taxon>Lepisosteidae</taxon>
        <taxon>Atractosteus</taxon>
    </lineage>
</organism>
<protein>
    <submittedName>
        <fullName evidence="8">APOC1 protein</fullName>
    </submittedName>
</protein>
<sequence length="86" mass="10018">MKLPVAIAVLVLVLAVHSDAAEEPTIEERFANFHTQVKEFTSDLTEKAKTTFEQIHQSEFAVKTRNWFSEQFDKAKQKFEETFKQK</sequence>
<dbReference type="GO" id="GO:0005504">
    <property type="term" value="F:fatty acid binding"/>
    <property type="evidence" value="ECO:0007669"/>
    <property type="project" value="TreeGrafter"/>
</dbReference>
<dbReference type="InterPro" id="IPR006781">
    <property type="entry name" value="ApoC-I"/>
</dbReference>